<feature type="transmembrane region" description="Helical" evidence="1">
    <location>
        <begin position="5"/>
        <end position="22"/>
    </location>
</feature>
<reference evidence="2 3" key="1">
    <citation type="submission" date="2019-02" db="EMBL/GenBank/DDBJ databases">
        <authorList>
            <person name="Goldberg S.R."/>
            <person name="Haltli B.A."/>
            <person name="Correa H."/>
            <person name="Russell K.G."/>
        </authorList>
    </citation>
    <scope>NUCLEOTIDE SEQUENCE [LARGE SCALE GENOMIC DNA]</scope>
    <source>
        <strain evidence="2 3">JCM 16186</strain>
    </source>
</reference>
<gene>
    <name evidence="2" type="ORF">E1163_08095</name>
</gene>
<feature type="transmembrane region" description="Helical" evidence="1">
    <location>
        <begin position="66"/>
        <end position="87"/>
    </location>
</feature>
<keyword evidence="1" id="KW-0812">Transmembrane</keyword>
<proteinExistence type="predicted"/>
<keyword evidence="1" id="KW-0472">Membrane</keyword>
<name>A0ABW9RLK5_9BACT</name>
<protein>
    <recommendedName>
        <fullName evidence="4">Rod shape-determining protein MreD</fullName>
    </recommendedName>
</protein>
<feature type="transmembrane region" description="Helical" evidence="1">
    <location>
        <begin position="107"/>
        <end position="125"/>
    </location>
</feature>
<feature type="transmembrane region" description="Helical" evidence="1">
    <location>
        <begin position="34"/>
        <end position="54"/>
    </location>
</feature>
<evidence type="ECO:0008006" key="4">
    <source>
        <dbReference type="Google" id="ProtNLM"/>
    </source>
</evidence>
<keyword evidence="1" id="KW-1133">Transmembrane helix</keyword>
<evidence type="ECO:0000313" key="3">
    <source>
        <dbReference type="Proteomes" id="UP000798808"/>
    </source>
</evidence>
<dbReference type="EMBL" id="SMLW01000464">
    <property type="protein sequence ID" value="MTI24898.1"/>
    <property type="molecule type" value="Genomic_DNA"/>
</dbReference>
<accession>A0ABW9RLK5</accession>
<sequence length="130" mass="14775">MKKIIIYWLPMPVLGMINGIIRGTVYGESLGEPLAHQVSAVTLALLLLIYGLIIRKKLDLTGVPDAFLHGIVWVSLTVLFEFVLGLWIFRQPVDMVLENYNIAAGQWWPFVLLFVLLLPFLLRLLSLEED</sequence>
<evidence type="ECO:0000313" key="2">
    <source>
        <dbReference type="EMBL" id="MTI24898.1"/>
    </source>
</evidence>
<dbReference type="Proteomes" id="UP000798808">
    <property type="component" value="Unassembled WGS sequence"/>
</dbReference>
<organism evidence="2 3">
    <name type="scientific">Fulvivirga kasyanovii</name>
    <dbReference type="NCBI Taxonomy" id="396812"/>
    <lineage>
        <taxon>Bacteria</taxon>
        <taxon>Pseudomonadati</taxon>
        <taxon>Bacteroidota</taxon>
        <taxon>Cytophagia</taxon>
        <taxon>Cytophagales</taxon>
        <taxon>Fulvivirgaceae</taxon>
        <taxon>Fulvivirga</taxon>
    </lineage>
</organism>
<dbReference type="RefSeq" id="WP_155170937.1">
    <property type="nucleotide sequence ID" value="NZ_BAAAFL010000012.1"/>
</dbReference>
<comment type="caution">
    <text evidence="2">The sequence shown here is derived from an EMBL/GenBank/DDBJ whole genome shotgun (WGS) entry which is preliminary data.</text>
</comment>
<evidence type="ECO:0000256" key="1">
    <source>
        <dbReference type="SAM" id="Phobius"/>
    </source>
</evidence>
<keyword evidence="3" id="KW-1185">Reference proteome</keyword>